<feature type="transmembrane region" description="Helical" evidence="1">
    <location>
        <begin position="132"/>
        <end position="150"/>
    </location>
</feature>
<gene>
    <name evidence="2" type="ORF">ACFFJ6_23655</name>
</gene>
<dbReference type="Proteomes" id="UP001589775">
    <property type="component" value="Unassembled WGS sequence"/>
</dbReference>
<accession>A0ABV6EZ67</accession>
<protein>
    <submittedName>
        <fullName evidence="2">HXXEE domain-containing protein</fullName>
    </submittedName>
</protein>
<feature type="transmembrane region" description="Helical" evidence="1">
    <location>
        <begin position="12"/>
        <end position="29"/>
    </location>
</feature>
<organism evidence="2 3">
    <name type="scientific">Rhodopseudomonas telluris</name>
    <dbReference type="NCBI Taxonomy" id="644215"/>
    <lineage>
        <taxon>Bacteria</taxon>
        <taxon>Pseudomonadati</taxon>
        <taxon>Pseudomonadota</taxon>
        <taxon>Alphaproteobacteria</taxon>
        <taxon>Hyphomicrobiales</taxon>
        <taxon>Nitrobacteraceae</taxon>
        <taxon>Rhodopseudomonas</taxon>
    </lineage>
</organism>
<reference evidence="2 3" key="1">
    <citation type="submission" date="2024-09" db="EMBL/GenBank/DDBJ databases">
        <authorList>
            <person name="Sun Q."/>
            <person name="Mori K."/>
        </authorList>
    </citation>
    <scope>NUCLEOTIDE SEQUENCE [LARGE SCALE GENOMIC DNA]</scope>
    <source>
        <strain evidence="2 3">KCTC 23279</strain>
    </source>
</reference>
<keyword evidence="1" id="KW-0812">Transmembrane</keyword>
<sequence length="192" mass="20308">MVRSYLEAHWVAAALCMGIALLLLLPLGVPGGDRALLLIYLASPIYMLHQVEEHLGDRFRRYVNGVVFGGVEALTPGDVLLINLPGVWGINLAALYAAYFIDPGWGLAAAYLILVNGITHVAMAAHLRAYNPGLASAALVFIPFGLYAVLHIPGTGLQHVFALVIAIGLHAAIALHARHRARAGRAVVGVAG</sequence>
<evidence type="ECO:0000256" key="1">
    <source>
        <dbReference type="SAM" id="Phobius"/>
    </source>
</evidence>
<feature type="transmembrane region" description="Helical" evidence="1">
    <location>
        <begin position="105"/>
        <end position="125"/>
    </location>
</feature>
<feature type="transmembrane region" description="Helical" evidence="1">
    <location>
        <begin position="156"/>
        <end position="175"/>
    </location>
</feature>
<comment type="caution">
    <text evidence="2">The sequence shown here is derived from an EMBL/GenBank/DDBJ whole genome shotgun (WGS) entry which is preliminary data.</text>
</comment>
<dbReference type="InterPro" id="IPR025671">
    <property type="entry name" value="HXXEE"/>
</dbReference>
<keyword evidence="1" id="KW-1133">Transmembrane helix</keyword>
<feature type="transmembrane region" description="Helical" evidence="1">
    <location>
        <begin position="79"/>
        <end position="99"/>
    </location>
</feature>
<dbReference type="Pfam" id="PF13787">
    <property type="entry name" value="HXXEE"/>
    <property type="match status" value="1"/>
</dbReference>
<keyword evidence="1" id="KW-0472">Membrane</keyword>
<dbReference type="RefSeq" id="WP_378392563.1">
    <property type="nucleotide sequence ID" value="NZ_JBHLWM010000011.1"/>
</dbReference>
<evidence type="ECO:0000313" key="3">
    <source>
        <dbReference type="Proteomes" id="UP001589775"/>
    </source>
</evidence>
<dbReference type="EMBL" id="JBHLWM010000011">
    <property type="protein sequence ID" value="MFC0243500.1"/>
    <property type="molecule type" value="Genomic_DNA"/>
</dbReference>
<evidence type="ECO:0000313" key="2">
    <source>
        <dbReference type="EMBL" id="MFC0243500.1"/>
    </source>
</evidence>
<keyword evidence="3" id="KW-1185">Reference proteome</keyword>
<proteinExistence type="predicted"/>
<name>A0ABV6EZ67_9BRAD</name>